<dbReference type="OrthoDB" id="6174580at2"/>
<gene>
    <name evidence="1" type="ORF">SAMN05216571_101399</name>
</gene>
<name>A0A1G7NGY3_9GAMM</name>
<organism evidence="1 2">
    <name type="scientific">Onishia taeanensis</name>
    <dbReference type="NCBI Taxonomy" id="284577"/>
    <lineage>
        <taxon>Bacteria</taxon>
        <taxon>Pseudomonadati</taxon>
        <taxon>Pseudomonadota</taxon>
        <taxon>Gammaproteobacteria</taxon>
        <taxon>Oceanospirillales</taxon>
        <taxon>Halomonadaceae</taxon>
        <taxon>Onishia</taxon>
    </lineage>
</organism>
<accession>A0A1G7NGY3</accession>
<reference evidence="1 2" key="1">
    <citation type="submission" date="2016-10" db="EMBL/GenBank/DDBJ databases">
        <authorList>
            <person name="de Groot N.N."/>
        </authorList>
    </citation>
    <scope>NUCLEOTIDE SEQUENCE [LARGE SCALE GENOMIC DNA]</scope>
    <source>
        <strain evidence="1 2">BH539</strain>
    </source>
</reference>
<evidence type="ECO:0000313" key="1">
    <source>
        <dbReference type="EMBL" id="SDF72510.1"/>
    </source>
</evidence>
<dbReference type="RefSeq" id="WP_092522538.1">
    <property type="nucleotide sequence ID" value="NZ_FNCI01000001.1"/>
</dbReference>
<evidence type="ECO:0000313" key="2">
    <source>
        <dbReference type="Proteomes" id="UP000198641"/>
    </source>
</evidence>
<protein>
    <submittedName>
        <fullName evidence="1">Uncharacterized protein</fullName>
    </submittedName>
</protein>
<dbReference type="AlphaFoldDB" id="A0A1G7NGY3"/>
<sequence length="90" mass="9938">MPIPLIAPALLCLMLWLGGCAAPEPMMVPVIMKPELPAHLTDPLGRPERPVAQNRDLLQLLADYEELRRRANADRSAVVEIIDTNEGSEL</sequence>
<keyword evidence="2" id="KW-1185">Reference proteome</keyword>
<dbReference type="Proteomes" id="UP000198641">
    <property type="component" value="Unassembled WGS sequence"/>
</dbReference>
<proteinExistence type="predicted"/>
<dbReference type="EMBL" id="FNCI01000001">
    <property type="protein sequence ID" value="SDF72510.1"/>
    <property type="molecule type" value="Genomic_DNA"/>
</dbReference>